<sequence length="189" mass="20744">MARPPEFDRAQALVSALHLFWEKGYDRTTVRDLTQAMGISAPSLYNAFGGKQELFDEAVATYTGAPTRVVPPGLRERTAREVFAKILDIAIREYCSSTQPRGCFVISDPVLIDERQLGRDAIRTRLRQAHDDGDLPEDSSVDALTDYVDVVLRGLSSLARDGADPDAMRAAADVALGAWPRAPRRSARG</sequence>
<dbReference type="RefSeq" id="WP_163796213.1">
    <property type="nucleotide sequence ID" value="NZ_AP022588.1"/>
</dbReference>
<keyword evidence="2 4" id="KW-0238">DNA-binding</keyword>
<dbReference type="PROSITE" id="PS50977">
    <property type="entry name" value="HTH_TETR_2"/>
    <property type="match status" value="1"/>
</dbReference>
<protein>
    <submittedName>
        <fullName evidence="6">TetR family transcriptional regulator</fullName>
    </submittedName>
</protein>
<accession>A0A7I7QLT4</accession>
<dbReference type="InterPro" id="IPR001647">
    <property type="entry name" value="HTH_TetR"/>
</dbReference>
<keyword evidence="3" id="KW-0804">Transcription</keyword>
<dbReference type="Gene3D" id="1.10.357.10">
    <property type="entry name" value="Tetracycline Repressor, domain 2"/>
    <property type="match status" value="1"/>
</dbReference>
<gene>
    <name evidence="6" type="primary">mexR</name>
    <name evidence="6" type="ORF">MSEDJ_14140</name>
</gene>
<evidence type="ECO:0000259" key="5">
    <source>
        <dbReference type="PROSITE" id="PS50977"/>
    </source>
</evidence>
<dbReference type="SUPFAM" id="SSF48498">
    <property type="entry name" value="Tetracyclin repressor-like, C-terminal domain"/>
    <property type="match status" value="1"/>
</dbReference>
<dbReference type="AlphaFoldDB" id="A0A7I7QLT4"/>
<evidence type="ECO:0000313" key="6">
    <source>
        <dbReference type="EMBL" id="BBY27318.1"/>
    </source>
</evidence>
<reference evidence="6 7" key="1">
    <citation type="journal article" date="2019" name="Emerg. Microbes Infect.">
        <title>Comprehensive subspecies identification of 175 nontuberculous mycobacteria species based on 7547 genomic profiles.</title>
        <authorList>
            <person name="Matsumoto Y."/>
            <person name="Kinjo T."/>
            <person name="Motooka D."/>
            <person name="Nabeya D."/>
            <person name="Jung N."/>
            <person name="Uechi K."/>
            <person name="Horii T."/>
            <person name="Iida T."/>
            <person name="Fujita J."/>
            <person name="Nakamura S."/>
        </authorList>
    </citation>
    <scope>NUCLEOTIDE SEQUENCE [LARGE SCALE GENOMIC DNA]</scope>
    <source>
        <strain evidence="6 7">JCM 17899</strain>
    </source>
</reference>
<keyword evidence="1" id="KW-0805">Transcription regulation</keyword>
<feature type="domain" description="HTH tetR-type" evidence="5">
    <location>
        <begin position="6"/>
        <end position="66"/>
    </location>
</feature>
<name>A0A7I7QLT4_9MYCO</name>
<dbReference type="PANTHER" id="PTHR47506:SF1">
    <property type="entry name" value="HTH-TYPE TRANSCRIPTIONAL REGULATOR YJDC"/>
    <property type="match status" value="1"/>
</dbReference>
<evidence type="ECO:0000256" key="2">
    <source>
        <dbReference type="ARBA" id="ARBA00023125"/>
    </source>
</evidence>
<dbReference type="InterPro" id="IPR009057">
    <property type="entry name" value="Homeodomain-like_sf"/>
</dbReference>
<evidence type="ECO:0000256" key="4">
    <source>
        <dbReference type="PROSITE-ProRule" id="PRU00335"/>
    </source>
</evidence>
<evidence type="ECO:0000313" key="7">
    <source>
        <dbReference type="Proteomes" id="UP000467193"/>
    </source>
</evidence>
<evidence type="ECO:0000256" key="3">
    <source>
        <dbReference type="ARBA" id="ARBA00023163"/>
    </source>
</evidence>
<dbReference type="Proteomes" id="UP000467193">
    <property type="component" value="Chromosome"/>
</dbReference>
<dbReference type="SUPFAM" id="SSF46689">
    <property type="entry name" value="Homeodomain-like"/>
    <property type="match status" value="1"/>
</dbReference>
<dbReference type="PANTHER" id="PTHR47506">
    <property type="entry name" value="TRANSCRIPTIONAL REGULATORY PROTEIN"/>
    <property type="match status" value="1"/>
</dbReference>
<feature type="DNA-binding region" description="H-T-H motif" evidence="4">
    <location>
        <begin position="29"/>
        <end position="48"/>
    </location>
</feature>
<proteinExistence type="predicted"/>
<keyword evidence="7" id="KW-1185">Reference proteome</keyword>
<dbReference type="GO" id="GO:0003677">
    <property type="term" value="F:DNA binding"/>
    <property type="evidence" value="ECO:0007669"/>
    <property type="project" value="UniProtKB-UniRule"/>
</dbReference>
<dbReference type="Pfam" id="PF00440">
    <property type="entry name" value="TetR_N"/>
    <property type="match status" value="1"/>
</dbReference>
<dbReference type="EMBL" id="AP022588">
    <property type="protein sequence ID" value="BBY27318.1"/>
    <property type="molecule type" value="Genomic_DNA"/>
</dbReference>
<dbReference type="KEGG" id="msei:MSEDJ_14140"/>
<dbReference type="InterPro" id="IPR023772">
    <property type="entry name" value="DNA-bd_HTH_TetR-type_CS"/>
</dbReference>
<evidence type="ECO:0000256" key="1">
    <source>
        <dbReference type="ARBA" id="ARBA00023015"/>
    </source>
</evidence>
<dbReference type="PRINTS" id="PR00455">
    <property type="entry name" value="HTHTETR"/>
</dbReference>
<organism evidence="6 7">
    <name type="scientific">Mycolicibacterium sediminis</name>
    <dbReference type="NCBI Taxonomy" id="1286180"/>
    <lineage>
        <taxon>Bacteria</taxon>
        <taxon>Bacillati</taxon>
        <taxon>Actinomycetota</taxon>
        <taxon>Actinomycetes</taxon>
        <taxon>Mycobacteriales</taxon>
        <taxon>Mycobacteriaceae</taxon>
        <taxon>Mycolicibacterium</taxon>
    </lineage>
</organism>
<dbReference type="Gene3D" id="1.10.10.60">
    <property type="entry name" value="Homeodomain-like"/>
    <property type="match status" value="1"/>
</dbReference>
<dbReference type="PROSITE" id="PS01081">
    <property type="entry name" value="HTH_TETR_1"/>
    <property type="match status" value="1"/>
</dbReference>
<dbReference type="InterPro" id="IPR036271">
    <property type="entry name" value="Tet_transcr_reg_TetR-rel_C_sf"/>
</dbReference>